<sequence length="133" mass="14701">MRRILSAMTSAGSDDQTLDLPALLERYAMLRDTLMGLEAERDELAAQIKTALLSGAQAETELYRATLKVSRRVDYPIDRFREAFGDAAALEVATVDRKKAEALAKAGDLDPEQLRELAVVREVQALVLQPKTI</sequence>
<organism evidence="2 3">
    <name type="scientific">Deinococcus malanensis</name>
    <dbReference type="NCBI Taxonomy" id="1706855"/>
    <lineage>
        <taxon>Bacteria</taxon>
        <taxon>Thermotogati</taxon>
        <taxon>Deinococcota</taxon>
        <taxon>Deinococci</taxon>
        <taxon>Deinococcales</taxon>
        <taxon>Deinococcaceae</taxon>
        <taxon>Deinococcus</taxon>
    </lineage>
</organism>
<keyword evidence="3" id="KW-1185">Reference proteome</keyword>
<evidence type="ECO:0000313" key="2">
    <source>
        <dbReference type="EMBL" id="GGK32113.1"/>
    </source>
</evidence>
<keyword evidence="1" id="KW-0175">Coiled coil</keyword>
<protein>
    <submittedName>
        <fullName evidence="2">Uncharacterized protein</fullName>
    </submittedName>
</protein>
<name>A0ABQ2EYW6_9DEIO</name>
<comment type="caution">
    <text evidence="2">The sequence shown here is derived from an EMBL/GenBank/DDBJ whole genome shotgun (WGS) entry which is preliminary data.</text>
</comment>
<feature type="coiled-coil region" evidence="1">
    <location>
        <begin position="27"/>
        <end position="54"/>
    </location>
</feature>
<evidence type="ECO:0000313" key="3">
    <source>
        <dbReference type="Proteomes" id="UP000647587"/>
    </source>
</evidence>
<dbReference type="Proteomes" id="UP000647587">
    <property type="component" value="Unassembled WGS sequence"/>
</dbReference>
<reference evidence="3" key="1">
    <citation type="journal article" date="2019" name="Int. J. Syst. Evol. Microbiol.">
        <title>The Global Catalogue of Microorganisms (GCM) 10K type strain sequencing project: providing services to taxonomists for standard genome sequencing and annotation.</title>
        <authorList>
            <consortium name="The Broad Institute Genomics Platform"/>
            <consortium name="The Broad Institute Genome Sequencing Center for Infectious Disease"/>
            <person name="Wu L."/>
            <person name="Ma J."/>
        </authorList>
    </citation>
    <scope>NUCLEOTIDE SEQUENCE [LARGE SCALE GENOMIC DNA]</scope>
    <source>
        <strain evidence="3">JCM 30331</strain>
    </source>
</reference>
<proteinExistence type="predicted"/>
<evidence type="ECO:0000256" key="1">
    <source>
        <dbReference type="SAM" id="Coils"/>
    </source>
</evidence>
<accession>A0ABQ2EYW6</accession>
<dbReference type="EMBL" id="BMPP01000011">
    <property type="protein sequence ID" value="GGK32113.1"/>
    <property type="molecule type" value="Genomic_DNA"/>
</dbReference>
<gene>
    <name evidence="2" type="ORF">GCM10008955_27480</name>
</gene>